<dbReference type="EC" id="2.7.1.40" evidence="6 16"/>
<evidence type="ECO:0000256" key="13">
    <source>
        <dbReference type="ARBA" id="ARBA00022842"/>
    </source>
</evidence>
<proteinExistence type="inferred from homology"/>
<keyword evidence="15 19" id="KW-0670">Pyruvate</keyword>
<evidence type="ECO:0000256" key="9">
    <source>
        <dbReference type="ARBA" id="ARBA00022723"/>
    </source>
</evidence>
<dbReference type="EMBL" id="UASN01000023">
    <property type="protein sequence ID" value="SQC71352.1"/>
    <property type="molecule type" value="Genomic_DNA"/>
</dbReference>
<evidence type="ECO:0000256" key="2">
    <source>
        <dbReference type="ARBA" id="ARBA00001958"/>
    </source>
</evidence>
<evidence type="ECO:0000256" key="7">
    <source>
        <dbReference type="ARBA" id="ARBA00022533"/>
    </source>
</evidence>
<evidence type="ECO:0000256" key="14">
    <source>
        <dbReference type="ARBA" id="ARBA00023152"/>
    </source>
</evidence>
<dbReference type="GO" id="GO:0000287">
    <property type="term" value="F:magnesium ion binding"/>
    <property type="evidence" value="ECO:0007669"/>
    <property type="project" value="InterPro"/>
</dbReference>
<comment type="catalytic activity">
    <reaction evidence="16">
        <text>pyruvate + ATP = phosphoenolpyruvate + ADP + H(+)</text>
        <dbReference type="Rhea" id="RHEA:18157"/>
        <dbReference type="ChEBI" id="CHEBI:15361"/>
        <dbReference type="ChEBI" id="CHEBI:15378"/>
        <dbReference type="ChEBI" id="CHEBI:30616"/>
        <dbReference type="ChEBI" id="CHEBI:58702"/>
        <dbReference type="ChEBI" id="CHEBI:456216"/>
        <dbReference type="EC" id="2.7.1.40"/>
    </reaction>
</comment>
<keyword evidence="12" id="KW-0067">ATP-binding</keyword>
<evidence type="ECO:0000256" key="11">
    <source>
        <dbReference type="ARBA" id="ARBA00022777"/>
    </source>
</evidence>
<keyword evidence="7" id="KW-0021">Allosteric enzyme</keyword>
<keyword evidence="13 16" id="KW-0460">Magnesium</keyword>
<accession>A0A2X3GT35</accession>
<keyword evidence="10" id="KW-0547">Nucleotide-binding</keyword>
<evidence type="ECO:0000256" key="10">
    <source>
        <dbReference type="ARBA" id="ARBA00022741"/>
    </source>
</evidence>
<name>A0A2X3GT35_KLEPN</name>
<dbReference type="SUPFAM" id="SSF52935">
    <property type="entry name" value="PK C-terminal domain-like"/>
    <property type="match status" value="1"/>
</dbReference>
<dbReference type="InterPro" id="IPR040442">
    <property type="entry name" value="Pyrv_kinase-like_dom_sf"/>
</dbReference>
<evidence type="ECO:0000256" key="12">
    <source>
        <dbReference type="ARBA" id="ARBA00022840"/>
    </source>
</evidence>
<dbReference type="Proteomes" id="UP000251123">
    <property type="component" value="Unassembled WGS sequence"/>
</dbReference>
<dbReference type="PANTHER" id="PTHR11817">
    <property type="entry name" value="PYRUVATE KINASE"/>
    <property type="match status" value="1"/>
</dbReference>
<comment type="cofactor">
    <cofactor evidence="2">
        <name>K(+)</name>
        <dbReference type="ChEBI" id="CHEBI:29103"/>
    </cofactor>
</comment>
<dbReference type="AlphaFoldDB" id="A0A2X3GT35"/>
<evidence type="ECO:0000256" key="6">
    <source>
        <dbReference type="ARBA" id="ARBA00012142"/>
    </source>
</evidence>
<organism evidence="19 20">
    <name type="scientific">Klebsiella pneumoniae</name>
    <dbReference type="NCBI Taxonomy" id="573"/>
    <lineage>
        <taxon>Bacteria</taxon>
        <taxon>Pseudomonadati</taxon>
        <taxon>Pseudomonadota</taxon>
        <taxon>Gammaproteobacteria</taxon>
        <taxon>Enterobacterales</taxon>
        <taxon>Enterobacteriaceae</taxon>
        <taxon>Klebsiella/Raoultella group</taxon>
        <taxon>Klebsiella</taxon>
        <taxon>Klebsiella pneumoniae complex</taxon>
    </lineage>
</organism>
<dbReference type="InterPro" id="IPR001697">
    <property type="entry name" value="Pyr_Knase"/>
</dbReference>
<evidence type="ECO:0000256" key="4">
    <source>
        <dbReference type="ARBA" id="ARBA00008663"/>
    </source>
</evidence>
<keyword evidence="14 16" id="KW-0324">Glycolysis</keyword>
<dbReference type="InterPro" id="IPR015795">
    <property type="entry name" value="Pyrv_Knase_C"/>
</dbReference>
<feature type="domain" description="Pyruvate kinase C-terminal" evidence="18">
    <location>
        <begin position="129"/>
        <end position="232"/>
    </location>
</feature>
<dbReference type="UniPathway" id="UPA00109">
    <property type="reaction ID" value="UER00188"/>
</dbReference>
<dbReference type="GO" id="GO:0004743">
    <property type="term" value="F:pyruvate kinase activity"/>
    <property type="evidence" value="ECO:0007669"/>
    <property type="project" value="UniProtKB-EC"/>
</dbReference>
<evidence type="ECO:0000313" key="19">
    <source>
        <dbReference type="EMBL" id="SQC71352.1"/>
    </source>
</evidence>
<dbReference type="FunFam" id="3.40.1380.20:FF:000004">
    <property type="entry name" value="Pyruvate kinase"/>
    <property type="match status" value="1"/>
</dbReference>
<keyword evidence="11 16" id="KW-0418">Kinase</keyword>
<dbReference type="SUPFAM" id="SSF51621">
    <property type="entry name" value="Phosphoenolpyruvate/pyruvate domain"/>
    <property type="match status" value="1"/>
</dbReference>
<reference evidence="19 20" key="1">
    <citation type="submission" date="2018-06" db="EMBL/GenBank/DDBJ databases">
        <authorList>
            <consortium name="Pathogen Informatics"/>
            <person name="Doyle S."/>
        </authorList>
    </citation>
    <scope>NUCLEOTIDE SEQUENCE [LARGE SCALE GENOMIC DNA]</scope>
    <source>
        <strain evidence="19 20">NCTC9601</strain>
    </source>
</reference>
<keyword evidence="9" id="KW-0479">Metal-binding</keyword>
<dbReference type="Pfam" id="PF02887">
    <property type="entry name" value="PK_C"/>
    <property type="match status" value="1"/>
</dbReference>
<comment type="cofactor">
    <cofactor evidence="1">
        <name>Mg(2+)</name>
        <dbReference type="ChEBI" id="CHEBI:18420"/>
    </cofactor>
</comment>
<dbReference type="GO" id="GO:0016301">
    <property type="term" value="F:kinase activity"/>
    <property type="evidence" value="ECO:0007669"/>
    <property type="project" value="UniProtKB-KW"/>
</dbReference>
<keyword evidence="8 16" id="KW-0808">Transferase</keyword>
<evidence type="ECO:0000313" key="20">
    <source>
        <dbReference type="Proteomes" id="UP000251123"/>
    </source>
</evidence>
<evidence type="ECO:0000256" key="15">
    <source>
        <dbReference type="ARBA" id="ARBA00023317"/>
    </source>
</evidence>
<dbReference type="Gene3D" id="3.40.1380.20">
    <property type="entry name" value="Pyruvate kinase, C-terminal domain"/>
    <property type="match status" value="1"/>
</dbReference>
<evidence type="ECO:0000256" key="5">
    <source>
        <dbReference type="ARBA" id="ARBA00011881"/>
    </source>
</evidence>
<comment type="similarity">
    <text evidence="4 16">Belongs to the pyruvate kinase family.</text>
</comment>
<comment type="subunit">
    <text evidence="5">Homotetramer.</text>
</comment>
<protein>
    <recommendedName>
        <fullName evidence="6 16">Pyruvate kinase</fullName>
        <ecNumber evidence="6 16">2.7.1.40</ecNumber>
    </recommendedName>
</protein>
<evidence type="ECO:0000259" key="17">
    <source>
        <dbReference type="Pfam" id="PF00224"/>
    </source>
</evidence>
<comment type="pathway">
    <text evidence="3 16">Carbohydrate degradation; glycolysis; pyruvate from D-glyceraldehyde 3-phosphate: step 5/5.</text>
</comment>
<sequence length="272" mass="29965">MDDVILASDVVMVARGDLGVEIGDPELVGIQKALIRRARQLNRSVITATQMMESMITNPMPNSAREVDGRGQRRAGWYRCGDALRGDRRGQYPSETVAAMARVCLGAEKSLASNVSKHRLDVQFDNVEEAIAMSAMYAANHLKGITAIITMTESSRTALMTSRISSGLPIFALSRHERTLNLTALYRGVTPVFFDSQNDGVAAAHDAVNLLRDKGYLVSGDLVVVTQGDVMSTIRQHQHHPYPHRRVSTVEIKKPPDGGFFYFFFGNSSLRL</sequence>
<feature type="domain" description="Pyruvate kinase barrel" evidence="17">
    <location>
        <begin position="1"/>
        <end position="68"/>
    </location>
</feature>
<dbReference type="InterPro" id="IPR036918">
    <property type="entry name" value="Pyrv_Knase_C_sf"/>
</dbReference>
<dbReference type="GO" id="GO:0030955">
    <property type="term" value="F:potassium ion binding"/>
    <property type="evidence" value="ECO:0007669"/>
    <property type="project" value="InterPro"/>
</dbReference>
<dbReference type="Gene3D" id="3.20.20.60">
    <property type="entry name" value="Phosphoenolpyruvate-binding domains"/>
    <property type="match status" value="1"/>
</dbReference>
<evidence type="ECO:0000256" key="3">
    <source>
        <dbReference type="ARBA" id="ARBA00004997"/>
    </source>
</evidence>
<evidence type="ECO:0000259" key="18">
    <source>
        <dbReference type="Pfam" id="PF02887"/>
    </source>
</evidence>
<dbReference type="PRINTS" id="PR01050">
    <property type="entry name" value="PYRUVTKNASE"/>
</dbReference>
<gene>
    <name evidence="19" type="primary">pykA_1</name>
    <name evidence="19" type="ORF">NCTC9601_06549</name>
</gene>
<evidence type="ECO:0000256" key="1">
    <source>
        <dbReference type="ARBA" id="ARBA00001946"/>
    </source>
</evidence>
<dbReference type="GO" id="GO:0005524">
    <property type="term" value="F:ATP binding"/>
    <property type="evidence" value="ECO:0007669"/>
    <property type="project" value="UniProtKB-KW"/>
</dbReference>
<evidence type="ECO:0000256" key="16">
    <source>
        <dbReference type="RuleBase" id="RU000504"/>
    </source>
</evidence>
<evidence type="ECO:0000256" key="8">
    <source>
        <dbReference type="ARBA" id="ARBA00022679"/>
    </source>
</evidence>
<dbReference type="InterPro" id="IPR015793">
    <property type="entry name" value="Pyrv_Knase_brl"/>
</dbReference>
<dbReference type="InterPro" id="IPR015813">
    <property type="entry name" value="Pyrv/PenolPyrv_kinase-like_dom"/>
</dbReference>
<dbReference type="Pfam" id="PF00224">
    <property type="entry name" value="PK"/>
    <property type="match status" value="1"/>
</dbReference>